<dbReference type="Gene3D" id="2.60.120.620">
    <property type="entry name" value="q2cbj1_9rhob like domain"/>
    <property type="match status" value="1"/>
</dbReference>
<gene>
    <name evidence="1" type="ORF">OG549_37430</name>
</gene>
<protein>
    <submittedName>
        <fullName evidence="1">Phytanoyl-CoA dioxygenase family protein</fullName>
    </submittedName>
</protein>
<dbReference type="InterPro" id="IPR008775">
    <property type="entry name" value="Phytyl_CoA_dOase-like"/>
</dbReference>
<organism evidence="1">
    <name type="scientific">Streptomyces sp. NBC_00003</name>
    <dbReference type="NCBI Taxonomy" id="2903608"/>
    <lineage>
        <taxon>Bacteria</taxon>
        <taxon>Bacillati</taxon>
        <taxon>Actinomycetota</taxon>
        <taxon>Actinomycetes</taxon>
        <taxon>Kitasatosporales</taxon>
        <taxon>Streptomycetaceae</taxon>
        <taxon>Streptomyces</taxon>
    </lineage>
</organism>
<proteinExistence type="predicted"/>
<dbReference type="EMBL" id="CP108318">
    <property type="protein sequence ID" value="WTW65865.1"/>
    <property type="molecule type" value="Genomic_DNA"/>
</dbReference>
<dbReference type="Pfam" id="PF05721">
    <property type="entry name" value="PhyH"/>
    <property type="match status" value="1"/>
</dbReference>
<keyword evidence="1" id="KW-0560">Oxidoreductase</keyword>
<accession>A0AAU2VEY7</accession>
<dbReference type="SUPFAM" id="SSF51197">
    <property type="entry name" value="Clavaminate synthase-like"/>
    <property type="match status" value="1"/>
</dbReference>
<dbReference type="GO" id="GO:0016706">
    <property type="term" value="F:2-oxoglutarate-dependent dioxygenase activity"/>
    <property type="evidence" value="ECO:0007669"/>
    <property type="project" value="UniProtKB-ARBA"/>
</dbReference>
<dbReference type="AlphaFoldDB" id="A0AAU2VEY7"/>
<keyword evidence="1" id="KW-0223">Dioxygenase</keyword>
<reference evidence="1" key="1">
    <citation type="submission" date="2022-10" db="EMBL/GenBank/DDBJ databases">
        <title>The complete genomes of actinobacterial strains from the NBC collection.</title>
        <authorList>
            <person name="Joergensen T.S."/>
            <person name="Alvarez Arevalo M."/>
            <person name="Sterndorff E.B."/>
            <person name="Faurdal D."/>
            <person name="Vuksanovic O."/>
            <person name="Mourched A.-S."/>
            <person name="Charusanti P."/>
            <person name="Shaw S."/>
            <person name="Blin K."/>
            <person name="Weber T."/>
        </authorList>
    </citation>
    <scope>NUCLEOTIDE SEQUENCE</scope>
    <source>
        <strain evidence="1">NBC_00003</strain>
    </source>
</reference>
<name>A0AAU2VEY7_9ACTN</name>
<evidence type="ECO:0000313" key="1">
    <source>
        <dbReference type="EMBL" id="WTW65865.1"/>
    </source>
</evidence>
<sequence length="272" mass="30468">MPTTKELLTSVQVARFVAQGFLRLDAVVPQELNEEAIATLSSGIPEVTYGTPLLKAFPEDTFIPRMLALPAVAGAVESLVGPDPTVDHHAVHVRQPHEGSAQNLHADAIIDVRPDAFDIQLMYYPHDVTPDMGGTLSVPGSHLRRVNETDIGRVQNLRGQTRLTCPAGTIVLVHHGIWHGGRRNDTARPRYMYKIRLNPTVPQVRLWDTSDLDDPAVTAELSTVFPWYEWATGRLEIYNRALLWRALTGDDTFDIEYWITRANNRPALRRNV</sequence>